<dbReference type="WBParaSite" id="ACRNAN_scaffold132.g9092.t1">
    <property type="protein sequence ID" value="ACRNAN_scaffold132.g9092.t1"/>
    <property type="gene ID" value="ACRNAN_scaffold132.g9092"/>
</dbReference>
<dbReference type="AlphaFoldDB" id="A0A914CQ14"/>
<organism evidence="1 2">
    <name type="scientific">Acrobeloides nanus</name>
    <dbReference type="NCBI Taxonomy" id="290746"/>
    <lineage>
        <taxon>Eukaryota</taxon>
        <taxon>Metazoa</taxon>
        <taxon>Ecdysozoa</taxon>
        <taxon>Nematoda</taxon>
        <taxon>Chromadorea</taxon>
        <taxon>Rhabditida</taxon>
        <taxon>Tylenchina</taxon>
        <taxon>Cephalobomorpha</taxon>
        <taxon>Cephaloboidea</taxon>
        <taxon>Cephalobidae</taxon>
        <taxon>Acrobeloides</taxon>
    </lineage>
</organism>
<name>A0A914CQ14_9BILA</name>
<dbReference type="Proteomes" id="UP000887540">
    <property type="component" value="Unplaced"/>
</dbReference>
<sequence>METPLPFVGYGKQSLYAISFRLIGFNQSLNQCEDKILLHLRYQLLDKWQHRNHHGLLGHPLISSFYNLSRRHKVQKASASIFFSIDLLALRSFYGLNHRLMNLRYLFMLQRKNLLASTDNACPFSNEADNIHLLPISLQRLMLHGPF</sequence>
<keyword evidence="1" id="KW-1185">Reference proteome</keyword>
<reference evidence="2" key="1">
    <citation type="submission" date="2022-11" db="UniProtKB">
        <authorList>
            <consortium name="WormBaseParasite"/>
        </authorList>
    </citation>
    <scope>IDENTIFICATION</scope>
</reference>
<evidence type="ECO:0000313" key="1">
    <source>
        <dbReference type="Proteomes" id="UP000887540"/>
    </source>
</evidence>
<accession>A0A914CQ14</accession>
<protein>
    <submittedName>
        <fullName evidence="2">Maturase K</fullName>
    </submittedName>
</protein>
<evidence type="ECO:0000313" key="2">
    <source>
        <dbReference type="WBParaSite" id="ACRNAN_scaffold132.g9092.t1"/>
    </source>
</evidence>
<proteinExistence type="predicted"/>